<proteinExistence type="predicted"/>
<dbReference type="Pfam" id="PF05746">
    <property type="entry name" value="DALR_1"/>
    <property type="match status" value="1"/>
</dbReference>
<keyword evidence="3" id="KW-0067">ATP-binding</keyword>
<evidence type="ECO:0000313" key="5">
    <source>
        <dbReference type="EMBL" id="MBD2343130.1"/>
    </source>
</evidence>
<protein>
    <submittedName>
        <fullName evidence="5">Glutamate acetyltransferase</fullName>
    </submittedName>
</protein>
<dbReference type="EMBL" id="JACJRF010000003">
    <property type="protein sequence ID" value="MBD2343130.1"/>
    <property type="molecule type" value="Genomic_DNA"/>
</dbReference>
<reference evidence="5 6" key="1">
    <citation type="journal article" date="2020" name="ISME J.">
        <title>Comparative genomics reveals insights into cyanobacterial evolution and habitat adaptation.</title>
        <authorList>
            <person name="Chen M.Y."/>
            <person name="Teng W.K."/>
            <person name="Zhao L."/>
            <person name="Hu C.X."/>
            <person name="Zhou Y.K."/>
            <person name="Han B.P."/>
            <person name="Song L.R."/>
            <person name="Shu W.S."/>
        </authorList>
    </citation>
    <scope>NUCLEOTIDE SEQUENCE [LARGE SCALE GENOMIC DNA]</scope>
    <source>
        <strain evidence="5 6">FACHB-260</strain>
    </source>
</reference>
<dbReference type="Proteomes" id="UP000607281">
    <property type="component" value="Unassembled WGS sequence"/>
</dbReference>
<evidence type="ECO:0000259" key="4">
    <source>
        <dbReference type="SMART" id="SM00836"/>
    </source>
</evidence>
<accession>A0ABR8CKV3</accession>
<organism evidence="5 6">
    <name type="scientific">Anabaena subtropica FACHB-260</name>
    <dbReference type="NCBI Taxonomy" id="2692884"/>
    <lineage>
        <taxon>Bacteria</taxon>
        <taxon>Bacillati</taxon>
        <taxon>Cyanobacteriota</taxon>
        <taxon>Cyanophyceae</taxon>
        <taxon>Nostocales</taxon>
        <taxon>Nostocaceae</taxon>
        <taxon>Anabaena</taxon>
    </lineage>
</organism>
<dbReference type="Gene3D" id="1.10.730.10">
    <property type="entry name" value="Isoleucyl-tRNA Synthetase, Domain 1"/>
    <property type="match status" value="1"/>
</dbReference>
<evidence type="ECO:0000256" key="2">
    <source>
        <dbReference type="ARBA" id="ARBA00022741"/>
    </source>
</evidence>
<feature type="domain" description="DALR anticodon binding" evidence="4">
    <location>
        <begin position="144"/>
        <end position="283"/>
    </location>
</feature>
<dbReference type="InterPro" id="IPR008909">
    <property type="entry name" value="DALR_anticod-bd"/>
</dbReference>
<keyword evidence="6" id="KW-1185">Reference proteome</keyword>
<dbReference type="SMART" id="SM00836">
    <property type="entry name" value="DALR_1"/>
    <property type="match status" value="1"/>
</dbReference>
<keyword evidence="1" id="KW-0436">Ligase</keyword>
<sequence length="291" mass="32728">MHHSLLVSKNTAIRQLLYCYLLAVVDSFNYHQKQQSTIQTKIPLHKGRDDQNILYISGVALRLSKSHNRDGMEIASIITSQLSVICQDNLLVRIVAPGWIHLELADSFLATWLQHLAIAGLGEDGEIMEQQGVAIIKPSGLFAIQYAHARCCSLILLAQRKGLIQFREALPDNWQSLSLGNLVSAMQIPWVNGEIKLRLNHPAERCLISELIQAVDNLIFPNDSRAMNWEKLGIDLSRAFTDFWSQCRIWGEVKTAFPELTLARLGLVLATQTVLRFLLITKLGSVAPWEL</sequence>
<evidence type="ECO:0000256" key="1">
    <source>
        <dbReference type="ARBA" id="ARBA00022598"/>
    </source>
</evidence>
<dbReference type="SUPFAM" id="SSF47323">
    <property type="entry name" value="Anticodon-binding domain of a subclass of class I aminoacyl-tRNA synthetases"/>
    <property type="match status" value="1"/>
</dbReference>
<evidence type="ECO:0000313" key="6">
    <source>
        <dbReference type="Proteomes" id="UP000607281"/>
    </source>
</evidence>
<keyword evidence="2" id="KW-0547">Nucleotide-binding</keyword>
<comment type="caution">
    <text evidence="5">The sequence shown here is derived from an EMBL/GenBank/DDBJ whole genome shotgun (WGS) entry which is preliminary data.</text>
</comment>
<dbReference type="InterPro" id="IPR009080">
    <property type="entry name" value="tRNAsynth_Ia_anticodon-bd"/>
</dbReference>
<gene>
    <name evidence="5" type="ORF">H6G18_03075</name>
</gene>
<name>A0ABR8CKV3_9NOST</name>
<evidence type="ECO:0000256" key="3">
    <source>
        <dbReference type="ARBA" id="ARBA00022840"/>
    </source>
</evidence>